<feature type="transmembrane region" description="Helical" evidence="6">
    <location>
        <begin position="243"/>
        <end position="262"/>
    </location>
</feature>
<feature type="compositionally biased region" description="Polar residues" evidence="5">
    <location>
        <begin position="467"/>
        <end position="480"/>
    </location>
</feature>
<keyword evidence="4 6" id="KW-0472">Membrane</keyword>
<feature type="transmembrane region" description="Helical" evidence="6">
    <location>
        <begin position="305"/>
        <end position="325"/>
    </location>
</feature>
<dbReference type="InterPro" id="IPR008521">
    <property type="entry name" value="Mg_trans_NIPA"/>
</dbReference>
<dbReference type="Pfam" id="PF05653">
    <property type="entry name" value="Mg_trans_NIPA"/>
    <property type="match status" value="1"/>
</dbReference>
<evidence type="ECO:0000256" key="2">
    <source>
        <dbReference type="ARBA" id="ARBA00022692"/>
    </source>
</evidence>
<feature type="transmembrane region" description="Helical" evidence="6">
    <location>
        <begin position="21"/>
        <end position="43"/>
    </location>
</feature>
<reference evidence="7" key="1">
    <citation type="submission" date="2021-03" db="EMBL/GenBank/DDBJ databases">
        <authorList>
            <person name="Tagirdzhanova G."/>
        </authorList>
    </citation>
    <scope>NUCLEOTIDE SEQUENCE</scope>
</reference>
<feature type="transmembrane region" description="Helical" evidence="6">
    <location>
        <begin position="368"/>
        <end position="386"/>
    </location>
</feature>
<evidence type="ECO:0000256" key="3">
    <source>
        <dbReference type="ARBA" id="ARBA00022989"/>
    </source>
</evidence>
<feature type="region of interest" description="Disordered" evidence="5">
    <location>
        <begin position="92"/>
        <end position="139"/>
    </location>
</feature>
<dbReference type="PANTHER" id="PTHR12570">
    <property type="match status" value="1"/>
</dbReference>
<accession>A0A8H3G2Z5</accession>
<evidence type="ECO:0000313" key="7">
    <source>
        <dbReference type="EMBL" id="CAF9933854.1"/>
    </source>
</evidence>
<evidence type="ECO:0000313" key="8">
    <source>
        <dbReference type="Proteomes" id="UP000664203"/>
    </source>
</evidence>
<feature type="compositionally biased region" description="Polar residues" evidence="5">
    <location>
        <begin position="524"/>
        <end position="539"/>
    </location>
</feature>
<proteinExistence type="predicted"/>
<keyword evidence="2 6" id="KW-0812">Transmembrane</keyword>
<feature type="transmembrane region" description="Helical" evidence="6">
    <location>
        <begin position="337"/>
        <end position="356"/>
    </location>
</feature>
<dbReference type="GO" id="GO:0015095">
    <property type="term" value="F:magnesium ion transmembrane transporter activity"/>
    <property type="evidence" value="ECO:0007669"/>
    <property type="project" value="InterPro"/>
</dbReference>
<protein>
    <submittedName>
        <fullName evidence="7">Uncharacterized protein</fullName>
    </submittedName>
</protein>
<evidence type="ECO:0000256" key="5">
    <source>
        <dbReference type="SAM" id="MobiDB-lite"/>
    </source>
</evidence>
<feature type="transmembrane region" description="Helical" evidence="6">
    <location>
        <begin position="176"/>
        <end position="196"/>
    </location>
</feature>
<sequence length="647" mass="70325">MSGNHSYVSDDGGTGSKLREWSSLIGIVTAIVGNILISFALNIQRYAHIRLAREQEEQKKPWNTRHTKNGQRGYGTQQSSIAEDRIQANLNAPLEDGQPTNGENRTGEYTHVPGAHNESLHSRSSSESTIKQSEKPKPQAEKKTYLKSLYWWAGIFLMTTGEAGNFIAYGFAPASIVSPLGVVALVSNCIIAPYLLHERFRQRDLWGVVIAIGGAVTIVLSAKNSETKMGPHDVWAAITRWEFETYLGITAAVIIVLIWASGRYGEKTILIDLGLVALCGGYTALSTKGVASLLSDTLWRALTFPVTYLLVFVLVVSALAQIRYVNRALQNFDSTQVIPVQFVLFTISVIIGSAVLYRDFQAADASRFGKFFGGCALTFLGVYLITSGRAGKDGEGDAEDLDDEENTIGLVDEEAYQDEADDNQEDRTRRKSSVSFVLDRPDGSRRSSKQQVNRRPSSIETPPRLLSHTSTASSRMSGTESPILEDPWQSTTNVSASGRPRPSDGAISSPLLPSEARRTHPPATLNTPSTPKRPSNLSKRSMARLTPGPYVSPLSSSLSAVVADELRRGQDSPSARRRPSGLRKSKSQRATIASSGGETASAPLKASQLPEEAAEVVDERPHTAIRSQSVSANFATFGDCSYESGRE</sequence>
<dbReference type="Proteomes" id="UP000664203">
    <property type="component" value="Unassembled WGS sequence"/>
</dbReference>
<evidence type="ECO:0000256" key="1">
    <source>
        <dbReference type="ARBA" id="ARBA00004141"/>
    </source>
</evidence>
<comment type="caution">
    <text evidence="7">The sequence shown here is derived from an EMBL/GenBank/DDBJ whole genome shotgun (WGS) entry which is preliminary data.</text>
</comment>
<feature type="transmembrane region" description="Helical" evidence="6">
    <location>
        <begin position="149"/>
        <end position="170"/>
    </location>
</feature>
<evidence type="ECO:0000256" key="4">
    <source>
        <dbReference type="ARBA" id="ARBA00023136"/>
    </source>
</evidence>
<keyword evidence="3 6" id="KW-1133">Transmembrane helix</keyword>
<gene>
    <name evidence="7" type="ORF">ALECFALPRED_005771</name>
</gene>
<evidence type="ECO:0000256" key="6">
    <source>
        <dbReference type="SAM" id="Phobius"/>
    </source>
</evidence>
<organism evidence="7 8">
    <name type="scientific">Alectoria fallacina</name>
    <dbReference type="NCBI Taxonomy" id="1903189"/>
    <lineage>
        <taxon>Eukaryota</taxon>
        <taxon>Fungi</taxon>
        <taxon>Dikarya</taxon>
        <taxon>Ascomycota</taxon>
        <taxon>Pezizomycotina</taxon>
        <taxon>Lecanoromycetes</taxon>
        <taxon>OSLEUM clade</taxon>
        <taxon>Lecanoromycetidae</taxon>
        <taxon>Lecanorales</taxon>
        <taxon>Lecanorineae</taxon>
        <taxon>Parmeliaceae</taxon>
        <taxon>Alectoria</taxon>
    </lineage>
</organism>
<feature type="region of interest" description="Disordered" evidence="5">
    <location>
        <begin position="408"/>
        <end position="621"/>
    </location>
</feature>
<name>A0A8H3G2Z5_9LECA</name>
<feature type="compositionally biased region" description="Polar residues" evidence="5">
    <location>
        <begin position="449"/>
        <end position="460"/>
    </location>
</feature>
<feature type="transmembrane region" description="Helical" evidence="6">
    <location>
        <begin position="205"/>
        <end position="223"/>
    </location>
</feature>
<dbReference type="AlphaFoldDB" id="A0A8H3G2Z5"/>
<comment type="subcellular location">
    <subcellularLocation>
        <location evidence="1">Membrane</location>
        <topology evidence="1">Multi-pass membrane protein</topology>
    </subcellularLocation>
</comment>
<keyword evidence="8" id="KW-1185">Reference proteome</keyword>
<dbReference type="PANTHER" id="PTHR12570:SF65">
    <property type="entry name" value="MAGNESIUM TRANSPORTER NIPA9-RELATED"/>
    <property type="match status" value="1"/>
</dbReference>
<feature type="compositionally biased region" description="Basic residues" evidence="5">
    <location>
        <begin position="575"/>
        <end position="587"/>
    </location>
</feature>
<dbReference type="OrthoDB" id="165382at2759"/>
<dbReference type="EMBL" id="CAJPDR010000362">
    <property type="protein sequence ID" value="CAF9933854.1"/>
    <property type="molecule type" value="Genomic_DNA"/>
</dbReference>
<dbReference type="GO" id="GO:0016020">
    <property type="term" value="C:membrane"/>
    <property type="evidence" value="ECO:0007669"/>
    <property type="project" value="UniProtKB-SubCell"/>
</dbReference>
<feature type="compositionally biased region" description="Low complexity" evidence="5">
    <location>
        <begin position="551"/>
        <end position="563"/>
    </location>
</feature>
<feature type="compositionally biased region" description="Acidic residues" evidence="5">
    <location>
        <begin position="408"/>
        <end position="424"/>
    </location>
</feature>
<feature type="compositionally biased region" description="Polar residues" evidence="5">
    <location>
        <begin position="588"/>
        <end position="598"/>
    </location>
</feature>
<feature type="region of interest" description="Disordered" evidence="5">
    <location>
        <begin position="57"/>
        <end position="78"/>
    </location>
</feature>
<dbReference type="InterPro" id="IPR037185">
    <property type="entry name" value="EmrE-like"/>
</dbReference>
<dbReference type="SUPFAM" id="SSF103481">
    <property type="entry name" value="Multidrug resistance efflux transporter EmrE"/>
    <property type="match status" value="1"/>
</dbReference>